<evidence type="ECO:0000256" key="8">
    <source>
        <dbReference type="ARBA" id="ARBA00023163"/>
    </source>
</evidence>
<evidence type="ECO:0000256" key="7">
    <source>
        <dbReference type="ARBA" id="ARBA00022723"/>
    </source>
</evidence>
<dbReference type="GO" id="GO:0046872">
    <property type="term" value="F:metal ion binding"/>
    <property type="evidence" value="ECO:0007669"/>
    <property type="project" value="UniProtKB-KW"/>
</dbReference>
<organism evidence="11 12">
    <name type="scientific">Staphylotrichum tortipilum</name>
    <dbReference type="NCBI Taxonomy" id="2831512"/>
    <lineage>
        <taxon>Eukaryota</taxon>
        <taxon>Fungi</taxon>
        <taxon>Dikarya</taxon>
        <taxon>Ascomycota</taxon>
        <taxon>Pezizomycotina</taxon>
        <taxon>Sordariomycetes</taxon>
        <taxon>Sordariomycetidae</taxon>
        <taxon>Sordariales</taxon>
        <taxon>Chaetomiaceae</taxon>
        <taxon>Staphylotrichum</taxon>
    </lineage>
</organism>
<dbReference type="NCBIfam" id="TIGR00335">
    <property type="entry name" value="primase_sml"/>
    <property type="match status" value="1"/>
</dbReference>
<name>A0AAN6RVL6_9PEZI</name>
<dbReference type="Pfam" id="PF01896">
    <property type="entry name" value="DNA_primase_S"/>
    <property type="match status" value="1"/>
</dbReference>
<evidence type="ECO:0000313" key="11">
    <source>
        <dbReference type="EMBL" id="KAK3904655.1"/>
    </source>
</evidence>
<evidence type="ECO:0000256" key="9">
    <source>
        <dbReference type="RuleBase" id="RU003514"/>
    </source>
</evidence>
<accession>A0AAN6RVL6</accession>
<keyword evidence="4 9" id="KW-0808">Transferase</keyword>
<dbReference type="AlphaFoldDB" id="A0AAN6RVL6"/>
<evidence type="ECO:0000256" key="2">
    <source>
        <dbReference type="ARBA" id="ARBA00022478"/>
    </source>
</evidence>
<dbReference type="Gene3D" id="3.90.920.10">
    <property type="entry name" value="DNA primase, PRIM domain"/>
    <property type="match status" value="1"/>
</dbReference>
<feature type="compositionally biased region" description="Low complexity" evidence="10">
    <location>
        <begin position="7"/>
        <end position="16"/>
    </location>
</feature>
<dbReference type="SUPFAM" id="SSF56747">
    <property type="entry name" value="Prim-pol domain"/>
    <property type="match status" value="1"/>
</dbReference>
<dbReference type="InterPro" id="IPR014052">
    <property type="entry name" value="DNA_primase_ssu_euk/arc"/>
</dbReference>
<dbReference type="EMBL" id="MU855389">
    <property type="protein sequence ID" value="KAK3904655.1"/>
    <property type="molecule type" value="Genomic_DNA"/>
</dbReference>
<feature type="region of interest" description="Disordered" evidence="10">
    <location>
        <begin position="539"/>
        <end position="560"/>
    </location>
</feature>
<dbReference type="EC" id="2.7.7.-" evidence="9"/>
<feature type="region of interest" description="Disordered" evidence="10">
    <location>
        <begin position="1"/>
        <end position="71"/>
    </location>
</feature>
<keyword evidence="2 9" id="KW-0240">DNA-directed RNA polymerase</keyword>
<dbReference type="Proteomes" id="UP001303889">
    <property type="component" value="Unassembled WGS sequence"/>
</dbReference>
<reference evidence="11" key="2">
    <citation type="submission" date="2023-05" db="EMBL/GenBank/DDBJ databases">
        <authorList>
            <consortium name="Lawrence Berkeley National Laboratory"/>
            <person name="Steindorff A."/>
            <person name="Hensen N."/>
            <person name="Bonometti L."/>
            <person name="Westerberg I."/>
            <person name="Brannstrom I.O."/>
            <person name="Guillou S."/>
            <person name="Cros-Aarteil S."/>
            <person name="Calhoun S."/>
            <person name="Haridas S."/>
            <person name="Kuo A."/>
            <person name="Mondo S."/>
            <person name="Pangilinan J."/>
            <person name="Riley R."/>
            <person name="Labutti K."/>
            <person name="Andreopoulos B."/>
            <person name="Lipzen A."/>
            <person name="Chen C."/>
            <person name="Yanf M."/>
            <person name="Daum C."/>
            <person name="Ng V."/>
            <person name="Clum A."/>
            <person name="Ohm R."/>
            <person name="Martin F."/>
            <person name="Silar P."/>
            <person name="Natvig D."/>
            <person name="Lalanne C."/>
            <person name="Gautier V."/>
            <person name="Ament-Velasquez S.L."/>
            <person name="Kruys A."/>
            <person name="Hutchinson M.I."/>
            <person name="Powell A.J."/>
            <person name="Barry K."/>
            <person name="Miller A.N."/>
            <person name="Grigoriev I.V."/>
            <person name="Debuchy R."/>
            <person name="Gladieux P."/>
            <person name="Thoren M.H."/>
            <person name="Johannesson H."/>
        </authorList>
    </citation>
    <scope>NUCLEOTIDE SEQUENCE</scope>
    <source>
        <strain evidence="11">CBS 103.79</strain>
    </source>
</reference>
<dbReference type="GO" id="GO:0003899">
    <property type="term" value="F:DNA-directed RNA polymerase activity"/>
    <property type="evidence" value="ECO:0007669"/>
    <property type="project" value="InterPro"/>
</dbReference>
<keyword evidence="8" id="KW-0804">Transcription</keyword>
<gene>
    <name evidence="11" type="ORF">C8A05DRAFT_42320</name>
</gene>
<keyword evidence="6 9" id="KW-0235">DNA replication</keyword>
<evidence type="ECO:0000313" key="12">
    <source>
        <dbReference type="Proteomes" id="UP001303889"/>
    </source>
</evidence>
<dbReference type="GO" id="GO:0005658">
    <property type="term" value="C:alpha DNA polymerase:primase complex"/>
    <property type="evidence" value="ECO:0007669"/>
    <property type="project" value="UniProtKB-ARBA"/>
</dbReference>
<sequence length="560" mass="62619">MPHSVLSAEGSGSAPSSPIPKQEEPTPAAVPASNPHSGDDDVPMAEAGELPSAAEPPAAQAAADDDMMEIEQVKKPEIKLEDLFAGMDSDDDEFPSASPPVGAQEQETGSADGADNADANFELLRTYYQRFFPWRYMFQWLNHSPNPTNDFKHREFSLWLHNDAVLRYQSYSTSDLLRKDVIRLMPRRIEIGPVYTADPRDRKTFRNSTAFVPLAKELCFDIDLTDYDDVRTCCDKANICRKCWKFTTMAIKVLETALREDFGYNHILWVYSGRRGVHAWVCDKKARALNDQQRKAITGYFEVVTGKLGSKKVNIRRPLHPHLIRSLDLLKEHFQQDVLETQDPWQAPEKAEALLQQIPDPELREALRKKWDALPGRASVSKWADIDALAQTHAGAALEGRTLLDTKQDVVLEHTYPRLDAAVTHKLNHLLKSPFVIHPGTGRVCVPIDRGDLDGFDPLGVPTLQGLVNEIGAWADTEGPAAMAAVDVADGGEGASSSGAAAGNQEARRLQDWEKTSLRPYIEYFRSFVMGLMKDERETAVKRERDEDDEVEIKVESLDF</sequence>
<keyword evidence="12" id="KW-1185">Reference proteome</keyword>
<comment type="similarity">
    <text evidence="1 9">Belongs to the eukaryotic-type primase small subunit family.</text>
</comment>
<dbReference type="PANTHER" id="PTHR10536">
    <property type="entry name" value="DNA PRIMASE SMALL SUBUNIT"/>
    <property type="match status" value="1"/>
</dbReference>
<evidence type="ECO:0000256" key="4">
    <source>
        <dbReference type="ARBA" id="ARBA00022679"/>
    </source>
</evidence>
<keyword evidence="5" id="KW-0548">Nucleotidyltransferase</keyword>
<keyword evidence="7" id="KW-0479">Metal-binding</keyword>
<comment type="caution">
    <text evidence="11">The sequence shown here is derived from an EMBL/GenBank/DDBJ whole genome shotgun (WGS) entry which is preliminary data.</text>
</comment>
<dbReference type="InterPro" id="IPR002755">
    <property type="entry name" value="DNA_primase_S"/>
</dbReference>
<dbReference type="CDD" id="cd04860">
    <property type="entry name" value="AE_Prim_S"/>
    <property type="match status" value="1"/>
</dbReference>
<evidence type="ECO:0000256" key="3">
    <source>
        <dbReference type="ARBA" id="ARBA00022515"/>
    </source>
</evidence>
<protein>
    <recommendedName>
        <fullName evidence="9">DNA primase</fullName>
        <ecNumber evidence="9">2.7.7.-</ecNumber>
    </recommendedName>
</protein>
<reference evidence="11" key="1">
    <citation type="journal article" date="2023" name="Mol. Phylogenet. Evol.">
        <title>Genome-scale phylogeny and comparative genomics of the fungal order Sordariales.</title>
        <authorList>
            <person name="Hensen N."/>
            <person name="Bonometti L."/>
            <person name="Westerberg I."/>
            <person name="Brannstrom I.O."/>
            <person name="Guillou S."/>
            <person name="Cros-Aarteil S."/>
            <person name="Calhoun S."/>
            <person name="Haridas S."/>
            <person name="Kuo A."/>
            <person name="Mondo S."/>
            <person name="Pangilinan J."/>
            <person name="Riley R."/>
            <person name="LaButti K."/>
            <person name="Andreopoulos B."/>
            <person name="Lipzen A."/>
            <person name="Chen C."/>
            <person name="Yan M."/>
            <person name="Daum C."/>
            <person name="Ng V."/>
            <person name="Clum A."/>
            <person name="Steindorff A."/>
            <person name="Ohm R.A."/>
            <person name="Martin F."/>
            <person name="Silar P."/>
            <person name="Natvig D.O."/>
            <person name="Lalanne C."/>
            <person name="Gautier V."/>
            <person name="Ament-Velasquez S.L."/>
            <person name="Kruys A."/>
            <person name="Hutchinson M.I."/>
            <person name="Powell A.J."/>
            <person name="Barry K."/>
            <person name="Miller A.N."/>
            <person name="Grigoriev I.V."/>
            <person name="Debuchy R."/>
            <person name="Gladieux P."/>
            <person name="Hiltunen Thoren M."/>
            <person name="Johannesson H."/>
        </authorList>
    </citation>
    <scope>NUCLEOTIDE SEQUENCE</scope>
    <source>
        <strain evidence="11">CBS 103.79</strain>
    </source>
</reference>
<feature type="compositionally biased region" description="Low complexity" evidence="10">
    <location>
        <begin position="45"/>
        <end position="62"/>
    </location>
</feature>
<evidence type="ECO:0000256" key="5">
    <source>
        <dbReference type="ARBA" id="ARBA00022695"/>
    </source>
</evidence>
<evidence type="ECO:0000256" key="6">
    <source>
        <dbReference type="ARBA" id="ARBA00022705"/>
    </source>
</evidence>
<evidence type="ECO:0000256" key="1">
    <source>
        <dbReference type="ARBA" id="ARBA00009762"/>
    </source>
</evidence>
<feature type="region of interest" description="Disordered" evidence="10">
    <location>
        <begin position="87"/>
        <end position="116"/>
    </location>
</feature>
<proteinExistence type="inferred from homology"/>
<dbReference type="GO" id="GO:0006269">
    <property type="term" value="P:DNA replication, synthesis of primer"/>
    <property type="evidence" value="ECO:0007669"/>
    <property type="project" value="UniProtKB-KW"/>
</dbReference>
<keyword evidence="3 9" id="KW-0639">Primosome</keyword>
<evidence type="ECO:0000256" key="10">
    <source>
        <dbReference type="SAM" id="MobiDB-lite"/>
    </source>
</evidence>